<dbReference type="InterPro" id="IPR036236">
    <property type="entry name" value="Znf_C2H2_sf"/>
</dbReference>
<proteinExistence type="predicted"/>
<evidence type="ECO:0000259" key="12">
    <source>
        <dbReference type="PROSITE" id="PS51915"/>
    </source>
</evidence>
<evidence type="ECO:0000313" key="14">
    <source>
        <dbReference type="Proteomes" id="UP000494106"/>
    </source>
</evidence>
<evidence type="ECO:0000256" key="2">
    <source>
        <dbReference type="ARBA" id="ARBA00022723"/>
    </source>
</evidence>
<comment type="caution">
    <text evidence="13">The sequence shown here is derived from an EMBL/GenBank/DDBJ whole genome shotgun (WGS) entry which is preliminary data.</text>
</comment>
<dbReference type="FunFam" id="3.30.160.60:FF:000100">
    <property type="entry name" value="Zinc finger 45-like"/>
    <property type="match status" value="1"/>
</dbReference>
<dbReference type="Pfam" id="PF07776">
    <property type="entry name" value="zf-AD"/>
    <property type="match status" value="1"/>
</dbReference>
<keyword evidence="3" id="KW-0677">Repeat</keyword>
<feature type="domain" description="C2H2-type" evidence="11">
    <location>
        <begin position="230"/>
        <end position="257"/>
    </location>
</feature>
<keyword evidence="2 9" id="KW-0479">Metal-binding</keyword>
<evidence type="ECO:0000256" key="8">
    <source>
        <dbReference type="PROSITE-ProRule" id="PRU00042"/>
    </source>
</evidence>
<evidence type="ECO:0000256" key="7">
    <source>
        <dbReference type="ARBA" id="ARBA00023242"/>
    </source>
</evidence>
<keyword evidence="14" id="KW-1185">Reference proteome</keyword>
<dbReference type="GO" id="GO:0010468">
    <property type="term" value="P:regulation of gene expression"/>
    <property type="evidence" value="ECO:0007669"/>
    <property type="project" value="TreeGrafter"/>
</dbReference>
<dbReference type="OrthoDB" id="654211at2759"/>
<keyword evidence="5 9" id="KW-0862">Zinc</keyword>
<feature type="binding site" evidence="9">
    <location>
        <position position="23"/>
    </location>
    <ligand>
        <name>Zn(2+)</name>
        <dbReference type="ChEBI" id="CHEBI:29105"/>
    </ligand>
</feature>
<dbReference type="GO" id="GO:0003677">
    <property type="term" value="F:DNA binding"/>
    <property type="evidence" value="ECO:0007669"/>
    <property type="project" value="UniProtKB-KW"/>
</dbReference>
<dbReference type="EMBL" id="CADEBC010000045">
    <property type="protein sequence ID" value="CAB3220636.1"/>
    <property type="molecule type" value="Genomic_DNA"/>
</dbReference>
<reference evidence="13 14" key="1">
    <citation type="submission" date="2020-04" db="EMBL/GenBank/DDBJ databases">
        <authorList>
            <person name="Wallbank WR R."/>
            <person name="Pardo Diaz C."/>
            <person name="Kozak K."/>
            <person name="Martin S."/>
            <person name="Jiggins C."/>
            <person name="Moest M."/>
            <person name="Warren A I."/>
            <person name="Byers J.R.P. K."/>
            <person name="Montejo-Kovacevich G."/>
            <person name="Yen C E."/>
        </authorList>
    </citation>
    <scope>NUCLEOTIDE SEQUENCE [LARGE SCALE GENOMIC DNA]</scope>
</reference>
<evidence type="ECO:0000259" key="11">
    <source>
        <dbReference type="PROSITE" id="PS50157"/>
    </source>
</evidence>
<dbReference type="PANTHER" id="PTHR16515">
    <property type="entry name" value="PR DOMAIN ZINC FINGER PROTEIN"/>
    <property type="match status" value="1"/>
</dbReference>
<dbReference type="PROSITE" id="PS00028">
    <property type="entry name" value="ZINC_FINGER_C2H2_1"/>
    <property type="match status" value="4"/>
</dbReference>
<evidence type="ECO:0000256" key="10">
    <source>
        <dbReference type="SAM" id="MobiDB-lite"/>
    </source>
</evidence>
<dbReference type="Pfam" id="PF13912">
    <property type="entry name" value="zf-C2H2_6"/>
    <property type="match status" value="1"/>
</dbReference>
<gene>
    <name evidence="13" type="ORF">APLA_LOCUS394</name>
</gene>
<feature type="compositionally biased region" description="Polar residues" evidence="10">
    <location>
        <begin position="135"/>
        <end position="148"/>
    </location>
</feature>
<evidence type="ECO:0000256" key="9">
    <source>
        <dbReference type="PROSITE-ProRule" id="PRU01263"/>
    </source>
</evidence>
<dbReference type="InterPro" id="IPR012934">
    <property type="entry name" value="Znf_AD"/>
</dbReference>
<dbReference type="GO" id="GO:0008270">
    <property type="term" value="F:zinc ion binding"/>
    <property type="evidence" value="ECO:0007669"/>
    <property type="project" value="UniProtKB-UniRule"/>
</dbReference>
<dbReference type="PROSITE" id="PS51915">
    <property type="entry name" value="ZAD"/>
    <property type="match status" value="1"/>
</dbReference>
<dbReference type="Pfam" id="PF00096">
    <property type="entry name" value="zf-C2H2"/>
    <property type="match status" value="3"/>
</dbReference>
<feature type="binding site" evidence="9">
    <location>
        <position position="64"/>
    </location>
    <ligand>
        <name>Zn(2+)</name>
        <dbReference type="ChEBI" id="CHEBI:29105"/>
    </ligand>
</feature>
<evidence type="ECO:0000256" key="1">
    <source>
        <dbReference type="ARBA" id="ARBA00004123"/>
    </source>
</evidence>
<dbReference type="Gene3D" id="3.40.1800.20">
    <property type="match status" value="1"/>
</dbReference>
<accession>A0A8S0YQN2</accession>
<dbReference type="AlphaFoldDB" id="A0A8S0YQN2"/>
<feature type="domain" description="C2H2-type" evidence="11">
    <location>
        <begin position="196"/>
        <end position="220"/>
    </location>
</feature>
<keyword evidence="7" id="KW-0539">Nucleus</keyword>
<evidence type="ECO:0000256" key="3">
    <source>
        <dbReference type="ARBA" id="ARBA00022737"/>
    </source>
</evidence>
<keyword evidence="4 8" id="KW-0863">Zinc-finger</keyword>
<organism evidence="13 14">
    <name type="scientific">Arctia plantaginis</name>
    <name type="common">Wood tiger moth</name>
    <name type="synonym">Phalaena plantaginis</name>
    <dbReference type="NCBI Taxonomy" id="874455"/>
    <lineage>
        <taxon>Eukaryota</taxon>
        <taxon>Metazoa</taxon>
        <taxon>Ecdysozoa</taxon>
        <taxon>Arthropoda</taxon>
        <taxon>Hexapoda</taxon>
        <taxon>Insecta</taxon>
        <taxon>Pterygota</taxon>
        <taxon>Neoptera</taxon>
        <taxon>Endopterygota</taxon>
        <taxon>Lepidoptera</taxon>
        <taxon>Glossata</taxon>
        <taxon>Ditrysia</taxon>
        <taxon>Noctuoidea</taxon>
        <taxon>Erebidae</taxon>
        <taxon>Arctiinae</taxon>
        <taxon>Arctia</taxon>
    </lineage>
</organism>
<evidence type="ECO:0000256" key="4">
    <source>
        <dbReference type="ARBA" id="ARBA00022771"/>
    </source>
</evidence>
<dbReference type="SUPFAM" id="SSF57667">
    <property type="entry name" value="beta-beta-alpha zinc fingers"/>
    <property type="match status" value="3"/>
</dbReference>
<evidence type="ECO:0000256" key="6">
    <source>
        <dbReference type="ARBA" id="ARBA00023125"/>
    </source>
</evidence>
<dbReference type="SUPFAM" id="SSF57716">
    <property type="entry name" value="Glucocorticoid receptor-like (DNA-binding domain)"/>
    <property type="match status" value="1"/>
</dbReference>
<keyword evidence="6" id="KW-0238">DNA-binding</keyword>
<dbReference type="InterPro" id="IPR050331">
    <property type="entry name" value="Zinc_finger"/>
</dbReference>
<evidence type="ECO:0000313" key="13">
    <source>
        <dbReference type="EMBL" id="CAB3220636.1"/>
    </source>
</evidence>
<dbReference type="SMART" id="SM00868">
    <property type="entry name" value="zf-AD"/>
    <property type="match status" value="1"/>
</dbReference>
<dbReference type="InterPro" id="IPR013087">
    <property type="entry name" value="Znf_C2H2_type"/>
</dbReference>
<comment type="subcellular location">
    <subcellularLocation>
        <location evidence="1">Nucleus</location>
    </subcellularLocation>
</comment>
<feature type="domain" description="C2H2-type" evidence="11">
    <location>
        <begin position="288"/>
        <end position="315"/>
    </location>
</feature>
<dbReference type="Gene3D" id="3.30.160.60">
    <property type="entry name" value="Classic Zinc Finger"/>
    <property type="match status" value="4"/>
</dbReference>
<dbReference type="Proteomes" id="UP000494106">
    <property type="component" value="Unassembled WGS sequence"/>
</dbReference>
<protein>
    <submittedName>
        <fullName evidence="13">Uncharacterized protein</fullName>
    </submittedName>
</protein>
<evidence type="ECO:0000256" key="5">
    <source>
        <dbReference type="ARBA" id="ARBA00022833"/>
    </source>
</evidence>
<dbReference type="SMART" id="SM00355">
    <property type="entry name" value="ZnF_C2H2"/>
    <property type="match status" value="4"/>
</dbReference>
<feature type="region of interest" description="Disordered" evidence="10">
    <location>
        <begin position="135"/>
        <end position="173"/>
    </location>
</feature>
<name>A0A8S0YQN2_ARCPL</name>
<sequence length="343" mass="39774">MATTAAIVNKLQTLNFTKICRACLETKKDMRPLFEQLTATMLMGISKVQVEVGDTLPSQLCLQCVHQISRCHAFKEMVERNDVALREHAKTLAEQAFKREREEKEKLININCSEPYIQYMEVPITNTNQILDGFFNTDSAQTPTPASEQDTKEEFEEKLESASNTPKEKDGLNSDEENYLQLVVFQATSTVSPGRHVCNLCHKEFKHPRWLKQHMRSHTNWIKANCKKPPMCPICERTFKGPGMLKMHMRTHEQRPPKQPTCSVCQRTFPSKTLLYRHRQTHFEQKTHLCTVCDKRFYSGYALRSHMARHRGERPYVCSTCGKSFYNPTDLKVSYILMMSNTR</sequence>
<feature type="domain" description="ZAD" evidence="12">
    <location>
        <begin position="18"/>
        <end position="88"/>
    </location>
</feature>
<feature type="domain" description="C2H2-type" evidence="11">
    <location>
        <begin position="260"/>
        <end position="287"/>
    </location>
</feature>
<dbReference type="GO" id="GO:0005634">
    <property type="term" value="C:nucleus"/>
    <property type="evidence" value="ECO:0007669"/>
    <property type="project" value="UniProtKB-SubCell"/>
</dbReference>
<dbReference type="PROSITE" id="PS50157">
    <property type="entry name" value="ZINC_FINGER_C2H2_2"/>
    <property type="match status" value="4"/>
</dbReference>
<feature type="binding site" evidence="9">
    <location>
        <position position="61"/>
    </location>
    <ligand>
        <name>Zn(2+)</name>
        <dbReference type="ChEBI" id="CHEBI:29105"/>
    </ligand>
</feature>
<dbReference type="PANTHER" id="PTHR16515:SF49">
    <property type="entry name" value="GASTRULA ZINC FINGER PROTEIN XLCGF49.1-LIKE-RELATED"/>
    <property type="match status" value="1"/>
</dbReference>
<feature type="binding site" evidence="9">
    <location>
        <position position="20"/>
    </location>
    <ligand>
        <name>Zn(2+)</name>
        <dbReference type="ChEBI" id="CHEBI:29105"/>
    </ligand>
</feature>